<dbReference type="InterPro" id="IPR041677">
    <property type="entry name" value="DNA2/NAM7_AAA_11"/>
</dbReference>
<dbReference type="Pfam" id="PF13087">
    <property type="entry name" value="AAA_12"/>
    <property type="match status" value="1"/>
</dbReference>
<dbReference type="GO" id="GO:0003676">
    <property type="term" value="F:nucleic acid binding"/>
    <property type="evidence" value="ECO:0007669"/>
    <property type="project" value="InterPro"/>
</dbReference>
<dbReference type="Proteomes" id="UP000887540">
    <property type="component" value="Unplaced"/>
</dbReference>
<dbReference type="InterPro" id="IPR001584">
    <property type="entry name" value="Integrase_cat-core"/>
</dbReference>
<feature type="region of interest" description="Disordered" evidence="1">
    <location>
        <begin position="618"/>
        <end position="644"/>
    </location>
</feature>
<proteinExistence type="predicted"/>
<dbReference type="InterPro" id="IPR041679">
    <property type="entry name" value="DNA2/NAM7-like_C"/>
</dbReference>
<dbReference type="Pfam" id="PF13086">
    <property type="entry name" value="AAA_11"/>
    <property type="match status" value="1"/>
</dbReference>
<accession>A0A914ED84</accession>
<dbReference type="InterPro" id="IPR045055">
    <property type="entry name" value="DNA2/NAM7-like"/>
</dbReference>
<feature type="region of interest" description="Disordered" evidence="1">
    <location>
        <begin position="407"/>
        <end position="431"/>
    </location>
</feature>
<dbReference type="PROSITE" id="PS50994">
    <property type="entry name" value="INTEGRASE"/>
    <property type="match status" value="1"/>
</dbReference>
<dbReference type="WBParaSite" id="ACRNAN_scaffold7455.g25327.t1">
    <property type="protein sequence ID" value="ACRNAN_scaffold7455.g25327.t1"/>
    <property type="gene ID" value="ACRNAN_scaffold7455.g25327"/>
</dbReference>
<evidence type="ECO:0000313" key="3">
    <source>
        <dbReference type="Proteomes" id="UP000887540"/>
    </source>
</evidence>
<protein>
    <submittedName>
        <fullName evidence="4">Integrase catalytic domain-containing protein</fullName>
    </submittedName>
</protein>
<feature type="domain" description="Integrase catalytic" evidence="2">
    <location>
        <begin position="1"/>
        <end position="155"/>
    </location>
</feature>
<evidence type="ECO:0000256" key="1">
    <source>
        <dbReference type="SAM" id="MobiDB-lite"/>
    </source>
</evidence>
<evidence type="ECO:0000313" key="4">
    <source>
        <dbReference type="WBParaSite" id="ACRNAN_scaffold7455.g25327.t1"/>
    </source>
</evidence>
<dbReference type="SUPFAM" id="SSF53098">
    <property type="entry name" value="Ribonuclease H-like"/>
    <property type="match status" value="1"/>
</dbReference>
<reference evidence="4" key="1">
    <citation type="submission" date="2022-11" db="UniProtKB">
        <authorList>
            <consortium name="WormBaseParasite"/>
        </authorList>
    </citation>
    <scope>IDENTIFICATION</scope>
</reference>
<dbReference type="GO" id="GO:0004386">
    <property type="term" value="F:helicase activity"/>
    <property type="evidence" value="ECO:0007669"/>
    <property type="project" value="InterPro"/>
</dbReference>
<feature type="region of interest" description="Disordered" evidence="1">
    <location>
        <begin position="209"/>
        <end position="268"/>
    </location>
</feature>
<dbReference type="InterPro" id="IPR027417">
    <property type="entry name" value="P-loop_NTPase"/>
</dbReference>
<dbReference type="PANTHER" id="PTHR10887:SF495">
    <property type="entry name" value="HELICASE SENATAXIN ISOFORM X1-RELATED"/>
    <property type="match status" value="1"/>
</dbReference>
<feature type="region of interest" description="Disordered" evidence="1">
    <location>
        <begin position="524"/>
        <end position="581"/>
    </location>
</feature>
<evidence type="ECO:0000259" key="2">
    <source>
        <dbReference type="PROSITE" id="PS50994"/>
    </source>
</evidence>
<dbReference type="PANTHER" id="PTHR10887">
    <property type="entry name" value="DNA2/NAM7 HELICASE FAMILY"/>
    <property type="match status" value="1"/>
</dbReference>
<feature type="compositionally biased region" description="Basic and acidic residues" evidence="1">
    <location>
        <begin position="241"/>
        <end position="254"/>
    </location>
</feature>
<dbReference type="GO" id="GO:0015074">
    <property type="term" value="P:DNA integration"/>
    <property type="evidence" value="ECO:0007669"/>
    <property type="project" value="InterPro"/>
</dbReference>
<dbReference type="SUPFAM" id="SSF52540">
    <property type="entry name" value="P-loop containing nucleoside triphosphate hydrolases"/>
    <property type="match status" value="1"/>
</dbReference>
<keyword evidence="3" id="KW-1185">Reference proteome</keyword>
<dbReference type="Gene3D" id="3.30.420.10">
    <property type="entry name" value="Ribonuclease H-like superfamily/Ribonuclease H"/>
    <property type="match status" value="1"/>
</dbReference>
<dbReference type="Gene3D" id="3.40.50.300">
    <property type="entry name" value="P-loop containing nucleotide triphosphate hydrolases"/>
    <property type="match status" value="2"/>
</dbReference>
<organism evidence="3 4">
    <name type="scientific">Acrobeloides nanus</name>
    <dbReference type="NCBI Taxonomy" id="290746"/>
    <lineage>
        <taxon>Eukaryota</taxon>
        <taxon>Metazoa</taxon>
        <taxon>Ecdysozoa</taxon>
        <taxon>Nematoda</taxon>
        <taxon>Chromadorea</taxon>
        <taxon>Rhabditida</taxon>
        <taxon>Tylenchina</taxon>
        <taxon>Cephalobomorpha</taxon>
        <taxon>Cephaloboidea</taxon>
        <taxon>Cephalobidae</taxon>
        <taxon>Acrobeloides</taxon>
    </lineage>
</organism>
<dbReference type="InterPro" id="IPR036397">
    <property type="entry name" value="RNaseH_sf"/>
</dbReference>
<name>A0A914ED84_9BILA</name>
<sequence>MRSIGCDACGPFHATERNNKHIVNFICLFSKYVVSVCVEDLKSTTLARAFLNNVALVYGMPTELLTDNAKTFTSEFFKEVCKLLFVDKTTSTPYWSQGNGTCERSFSTFQAILSKYVDSDHADFDLLLPGVTFCYNTAVHRTTNESPYFLMFGRDPCFAIDQILDPRVRVRALETDVGTYRAQLLTSLHHAWKCASDEYAKEVNKYKEEYDRKMSSKGRTPSRLREKKPNAPRGKGRGAKNRTESPEMPVHEEEFYQEPQADSAQSEGDNNLIEQVESQMVADADTQRIDSTSDNEQSQLNLEIDPQVMNALVQAVYEHGIDQVMESINLYPEQEESNDEQEKHKDFESVDNPMENILQSMGTIQEEQVESEEPKTPYANFGREKATMVPENNELNIQTQEIEVQKTPNEEHPEMEVEVVEEPTSVRSDTSEKIDRVLDMDELRNIAENVGMRTTPTVQYSLEAMARSMGMKILQSQYPHLFTNQPPPPPMPFPCWAMPPTPIGQTQTMDTIGSLVETSEGSIRFNAPIPQAPKRQGQDQARMPRPDIPMKPTPSSSRGAMRGPPSYGYSRGGQSYPDRPFTSELKTKLMSKTYTNKNYANGGENSNYNSYVFPKKQSGVSSLKRSGPPRSTNTFSKRQNVDPNLSYYKNDKHMSYYNSVKENSRDNYESYYEPEIVLQQPKLYMTSNYSPDPRIIDAVLVVSNENLPICVKITKKTIIDGRNEYNLDDLKQCTMIELISYDHVYVNGNQTPFQPGDGSIYDAIVNYKLRPNAEAREIRIIERKAVVMQEFGFIANNTTRTYGKKANAQGREKKLEIHVITPEGARELVFLTAKTHQIVWNIGESPKPGDLVYCEIVRIPENYIIGHNYILPETYVSELPDHEIVATEKGRPIINYIRNANYSDVEISTRLFGEEPVEVHEALSNWKLFKEVLVSSTAFVRYKKITTDRIGSTDGTAELLEDKRIKVIVDPLKKEIENISKYLQARSQLMKAGAIIQLAVAQRHASAVGDDPRTVFNCWVEEVELINQEVNSVILKPIFKKKLPKQENAKITKVSSLTENTKNQDEDPDMINALEIDLTGMSDLEYKTYWFNSYGTYRVKIQADSIKTGYEGRINTLQRLTPDMLRNEACAASFMAVMGLVPDSPKPSRIGVRPKPKKIEFSEDMMHKNTLRILENEDLNERQKMVVATAEKSENAVILNQAGPGTGKTKTIGAVIKMKEYKNPKTRFVLTANSNGAIDALAISVCKNAPRRQNDMLVIQSHSALLEEHSTGAIPEWEDYKLLKHAKLLLDESRDCKLPVALKAYENETLKKYVKEREENPLAMLAEYQIIKLVLYYRKIKILVATQAKIEEYRKIIAPLLFDILIVDEGSTCAESLMISLLINLRHKGKTPQLIISGDIYQLSCYLPPSAEILRNIGHGSAIRKIHERGSAPEISLNIQYRCHPAIMDCYNRAWPEPFEAGVTADDRDLLTRSTFPLPNKKCPIVMVDSPITNKNAEKHYMVNEEQEKLVIKTIIGLKENVGRQCTIAVICYYAATALTIKKKLEGNKESNDNITIMDLEMESMLGYLKDDVEQGKIDTSTVDSFIGKQVDVAIVVTTRTKSDKVDEDLNKFGHILDNPRTRVALSRALHGLIIFGDRKLLTAESTSVWGLFLERLFIIAQNDLKHTEDNC</sequence>
<feature type="compositionally biased region" description="Polar residues" evidence="1">
    <location>
        <begin position="618"/>
        <end position="643"/>
    </location>
</feature>
<dbReference type="InterPro" id="IPR012337">
    <property type="entry name" value="RNaseH-like_sf"/>
</dbReference>